<evidence type="ECO:0000259" key="5">
    <source>
        <dbReference type="PROSITE" id="PS50977"/>
    </source>
</evidence>
<name>A0ABU4C4T3_RHOGO</name>
<keyword evidence="7" id="KW-1185">Reference proteome</keyword>
<evidence type="ECO:0000256" key="2">
    <source>
        <dbReference type="ARBA" id="ARBA00023125"/>
    </source>
</evidence>
<evidence type="ECO:0000256" key="4">
    <source>
        <dbReference type="PROSITE-ProRule" id="PRU00335"/>
    </source>
</evidence>
<dbReference type="InterPro" id="IPR001647">
    <property type="entry name" value="HTH_TetR"/>
</dbReference>
<evidence type="ECO:0000256" key="1">
    <source>
        <dbReference type="ARBA" id="ARBA00023015"/>
    </source>
</evidence>
<dbReference type="PRINTS" id="PR00455">
    <property type="entry name" value="HTHTETR"/>
</dbReference>
<keyword evidence="3" id="KW-0804">Transcription</keyword>
<dbReference type="Gene3D" id="1.10.357.10">
    <property type="entry name" value="Tetracycline Repressor, domain 2"/>
    <property type="match status" value="1"/>
</dbReference>
<dbReference type="SUPFAM" id="SSF46689">
    <property type="entry name" value="Homeodomain-like"/>
    <property type="match status" value="1"/>
</dbReference>
<dbReference type="PANTHER" id="PTHR30055:SF234">
    <property type="entry name" value="HTH-TYPE TRANSCRIPTIONAL REGULATOR BETI"/>
    <property type="match status" value="1"/>
</dbReference>
<keyword evidence="1" id="KW-0805">Transcription regulation</keyword>
<proteinExistence type="predicted"/>
<dbReference type="Proteomes" id="UP001185927">
    <property type="component" value="Unassembled WGS sequence"/>
</dbReference>
<keyword evidence="2 4" id="KW-0238">DNA-binding</keyword>
<gene>
    <name evidence="6" type="ORF">R3Q16_33540</name>
</gene>
<dbReference type="InterPro" id="IPR036271">
    <property type="entry name" value="Tet_transcr_reg_TetR-rel_C_sf"/>
</dbReference>
<comment type="caution">
    <text evidence="6">The sequence shown here is derived from an EMBL/GenBank/DDBJ whole genome shotgun (WGS) entry which is preliminary data.</text>
</comment>
<dbReference type="EMBL" id="JAWLKB010000053">
    <property type="protein sequence ID" value="MDV6271528.1"/>
    <property type="molecule type" value="Genomic_DNA"/>
</dbReference>
<sequence length="214" mass="23032">MTEPINQLCPVSKQVHSSRPRQQRATITKTKILEAAARAFAYDGYAATSLGDLLSASGTTKGAVYFHFDSKEAIARELVAHWSTALNHAYAAAIDSQRPSIAQISLFFRDLAASISVSPLARAGLRLTTETGIDGAREVFAHWVNVTSSLVDKAIASGQLPDNPTTRQLSWTLCAGFIGTVNIFRILGDTGDFTVRMHDLVTVHLEACTAEAKG</sequence>
<dbReference type="Pfam" id="PF00440">
    <property type="entry name" value="TetR_N"/>
    <property type="match status" value="1"/>
</dbReference>
<reference evidence="6 7" key="1">
    <citation type="submission" date="2023-10" db="EMBL/GenBank/DDBJ databases">
        <title>Development of a sustainable strategy for remediation of hydrocarbon-contaminated territories based on the waste exchange concept.</title>
        <authorList>
            <person name="Krivoruchko A."/>
        </authorList>
    </citation>
    <scope>NUCLEOTIDE SEQUENCE [LARGE SCALE GENOMIC DNA]</scope>
    <source>
        <strain evidence="6 7">IEGM 1203</strain>
    </source>
</reference>
<evidence type="ECO:0000256" key="3">
    <source>
        <dbReference type="ARBA" id="ARBA00023163"/>
    </source>
</evidence>
<feature type="DNA-binding region" description="H-T-H motif" evidence="4">
    <location>
        <begin position="49"/>
        <end position="68"/>
    </location>
</feature>
<evidence type="ECO:0000313" key="7">
    <source>
        <dbReference type="Proteomes" id="UP001185927"/>
    </source>
</evidence>
<dbReference type="SUPFAM" id="SSF48498">
    <property type="entry name" value="Tetracyclin repressor-like, C-terminal domain"/>
    <property type="match status" value="1"/>
</dbReference>
<dbReference type="PROSITE" id="PS50977">
    <property type="entry name" value="HTH_TETR_2"/>
    <property type="match status" value="1"/>
</dbReference>
<dbReference type="PANTHER" id="PTHR30055">
    <property type="entry name" value="HTH-TYPE TRANSCRIPTIONAL REGULATOR RUTR"/>
    <property type="match status" value="1"/>
</dbReference>
<dbReference type="InterPro" id="IPR009057">
    <property type="entry name" value="Homeodomain-like_sf"/>
</dbReference>
<accession>A0ABU4C4T3</accession>
<evidence type="ECO:0000313" key="6">
    <source>
        <dbReference type="EMBL" id="MDV6271528.1"/>
    </source>
</evidence>
<protein>
    <submittedName>
        <fullName evidence="6">TetR/AcrR family transcriptional regulator</fullName>
    </submittedName>
</protein>
<dbReference type="RefSeq" id="WP_317546037.1">
    <property type="nucleotide sequence ID" value="NZ_JAWLKB010000053.1"/>
</dbReference>
<organism evidence="6 7">
    <name type="scientific">Rhodococcus globerulus</name>
    <dbReference type="NCBI Taxonomy" id="33008"/>
    <lineage>
        <taxon>Bacteria</taxon>
        <taxon>Bacillati</taxon>
        <taxon>Actinomycetota</taxon>
        <taxon>Actinomycetes</taxon>
        <taxon>Mycobacteriales</taxon>
        <taxon>Nocardiaceae</taxon>
        <taxon>Rhodococcus</taxon>
    </lineage>
</organism>
<dbReference type="InterPro" id="IPR050109">
    <property type="entry name" value="HTH-type_TetR-like_transc_reg"/>
</dbReference>
<feature type="domain" description="HTH tetR-type" evidence="5">
    <location>
        <begin position="26"/>
        <end position="86"/>
    </location>
</feature>